<accession>A0A0N7KLY6</accession>
<keyword evidence="3" id="KW-1185">Reference proteome</keyword>
<evidence type="ECO:0000256" key="1">
    <source>
        <dbReference type="SAM" id="MobiDB-lite"/>
    </source>
</evidence>
<evidence type="ECO:0000313" key="3">
    <source>
        <dbReference type="Proteomes" id="UP000059680"/>
    </source>
</evidence>
<feature type="compositionally biased region" description="Basic and acidic residues" evidence="1">
    <location>
        <begin position="128"/>
        <end position="138"/>
    </location>
</feature>
<feature type="compositionally biased region" description="Low complexity" evidence="1">
    <location>
        <begin position="109"/>
        <end position="121"/>
    </location>
</feature>
<gene>
    <name evidence="2" type="ordered locus">Os06g0293666</name>
    <name evidence="2" type="ORF">OSNPB_060293666</name>
</gene>
<dbReference type="PaxDb" id="39947-A0A0N7KLY6"/>
<dbReference type="STRING" id="39947.A0A0N7KLY6"/>
<proteinExistence type="predicted"/>
<sequence>MGIVPTVYMGERKVDEMLYEQVKSEASGESLEEITWLALECLQMCGANRPAMKEIAERLGGLWKLHQNPWMQDAVKLEEARCLLHGVAARLSTTHAAVRHPPPCAAPTAAAAAAAIASARPSPRRRRPPPETVRRRDDACVLLAGAPPQVSRAQI</sequence>
<dbReference type="Proteomes" id="UP000059680">
    <property type="component" value="Chromosome 6"/>
</dbReference>
<dbReference type="InParanoid" id="A0A0N7KLY6"/>
<name>A0A0N7KLY6_ORYSJ</name>
<reference evidence="2 3" key="3">
    <citation type="journal article" date="2013" name="Rice">
        <title>Improvement of the Oryza sativa Nipponbare reference genome using next generation sequence and optical map data.</title>
        <authorList>
            <person name="Kawahara Y."/>
            <person name="de la Bastide M."/>
            <person name="Hamilton J.P."/>
            <person name="Kanamori H."/>
            <person name="McCombie W.R."/>
            <person name="Ouyang S."/>
            <person name="Schwartz D.C."/>
            <person name="Tanaka T."/>
            <person name="Wu J."/>
            <person name="Zhou S."/>
            <person name="Childs K.L."/>
            <person name="Davidson R.M."/>
            <person name="Lin H."/>
            <person name="Quesada-Ocampo L."/>
            <person name="Vaillancourt B."/>
            <person name="Sakai H."/>
            <person name="Lee S.S."/>
            <person name="Kim J."/>
            <person name="Numa H."/>
            <person name="Itoh T."/>
            <person name="Buell C.R."/>
            <person name="Matsumoto T."/>
        </authorList>
    </citation>
    <scope>NUCLEOTIDE SEQUENCE [LARGE SCALE GENOMIC DNA]</scope>
    <source>
        <strain evidence="3">cv. Nipponbare</strain>
    </source>
</reference>
<reference evidence="3" key="1">
    <citation type="journal article" date="2005" name="Nature">
        <title>The map-based sequence of the rice genome.</title>
        <authorList>
            <consortium name="International rice genome sequencing project (IRGSP)"/>
            <person name="Matsumoto T."/>
            <person name="Wu J."/>
            <person name="Kanamori H."/>
            <person name="Katayose Y."/>
            <person name="Fujisawa M."/>
            <person name="Namiki N."/>
            <person name="Mizuno H."/>
            <person name="Yamamoto K."/>
            <person name="Antonio B.A."/>
            <person name="Baba T."/>
            <person name="Sakata K."/>
            <person name="Nagamura Y."/>
            <person name="Aoki H."/>
            <person name="Arikawa K."/>
            <person name="Arita K."/>
            <person name="Bito T."/>
            <person name="Chiden Y."/>
            <person name="Fujitsuka N."/>
            <person name="Fukunaka R."/>
            <person name="Hamada M."/>
            <person name="Harada C."/>
            <person name="Hayashi A."/>
            <person name="Hijishita S."/>
            <person name="Honda M."/>
            <person name="Hosokawa S."/>
            <person name="Ichikawa Y."/>
            <person name="Idonuma A."/>
            <person name="Iijima M."/>
            <person name="Ikeda M."/>
            <person name="Ikeno M."/>
            <person name="Ito K."/>
            <person name="Ito S."/>
            <person name="Ito T."/>
            <person name="Ito Y."/>
            <person name="Ito Y."/>
            <person name="Iwabuchi A."/>
            <person name="Kamiya K."/>
            <person name="Karasawa W."/>
            <person name="Kurita K."/>
            <person name="Katagiri S."/>
            <person name="Kikuta A."/>
            <person name="Kobayashi H."/>
            <person name="Kobayashi N."/>
            <person name="Machita K."/>
            <person name="Maehara T."/>
            <person name="Masukawa M."/>
            <person name="Mizubayashi T."/>
            <person name="Mukai Y."/>
            <person name="Nagasaki H."/>
            <person name="Nagata Y."/>
            <person name="Naito S."/>
            <person name="Nakashima M."/>
            <person name="Nakama Y."/>
            <person name="Nakamichi Y."/>
            <person name="Nakamura M."/>
            <person name="Meguro A."/>
            <person name="Negishi M."/>
            <person name="Ohta I."/>
            <person name="Ohta T."/>
            <person name="Okamoto M."/>
            <person name="Ono N."/>
            <person name="Saji S."/>
            <person name="Sakaguchi M."/>
            <person name="Sakai K."/>
            <person name="Shibata M."/>
            <person name="Shimokawa T."/>
            <person name="Song J."/>
            <person name="Takazaki Y."/>
            <person name="Terasawa K."/>
            <person name="Tsugane M."/>
            <person name="Tsuji K."/>
            <person name="Ueda S."/>
            <person name="Waki K."/>
            <person name="Yamagata H."/>
            <person name="Yamamoto M."/>
            <person name="Yamamoto S."/>
            <person name="Yamane H."/>
            <person name="Yoshiki S."/>
            <person name="Yoshihara R."/>
            <person name="Yukawa K."/>
            <person name="Zhong H."/>
            <person name="Yano M."/>
            <person name="Yuan Q."/>
            <person name="Ouyang S."/>
            <person name="Liu J."/>
            <person name="Jones K.M."/>
            <person name="Gansberger K."/>
            <person name="Moffat K."/>
            <person name="Hill J."/>
            <person name="Bera J."/>
            <person name="Fadrosh D."/>
            <person name="Jin S."/>
            <person name="Johri S."/>
            <person name="Kim M."/>
            <person name="Overton L."/>
            <person name="Reardon M."/>
            <person name="Tsitrin T."/>
            <person name="Vuong H."/>
            <person name="Weaver B."/>
            <person name="Ciecko A."/>
            <person name="Tallon L."/>
            <person name="Jackson J."/>
            <person name="Pai G."/>
            <person name="Aken S.V."/>
            <person name="Utterback T."/>
            <person name="Reidmuller S."/>
            <person name="Feldblyum T."/>
            <person name="Hsiao J."/>
            <person name="Zismann V."/>
            <person name="Iobst S."/>
            <person name="de Vazeille A.R."/>
            <person name="Buell C.R."/>
            <person name="Ying K."/>
            <person name="Li Y."/>
            <person name="Lu T."/>
            <person name="Huang Y."/>
            <person name="Zhao Q."/>
            <person name="Feng Q."/>
            <person name="Zhang L."/>
            <person name="Zhu J."/>
            <person name="Weng Q."/>
            <person name="Mu J."/>
            <person name="Lu Y."/>
            <person name="Fan D."/>
            <person name="Liu Y."/>
            <person name="Guan J."/>
            <person name="Zhang Y."/>
            <person name="Yu S."/>
            <person name="Liu X."/>
            <person name="Zhang Y."/>
            <person name="Hong G."/>
            <person name="Han B."/>
            <person name="Choisne N."/>
            <person name="Demange N."/>
            <person name="Orjeda G."/>
            <person name="Samain S."/>
            <person name="Cattolico L."/>
            <person name="Pelletier E."/>
            <person name="Couloux A."/>
            <person name="Segurens B."/>
            <person name="Wincker P."/>
            <person name="D'Hont A."/>
            <person name="Scarpelli C."/>
            <person name="Weissenbach J."/>
            <person name="Salanoubat M."/>
            <person name="Quetier F."/>
            <person name="Yu Y."/>
            <person name="Kim H.R."/>
            <person name="Rambo T."/>
            <person name="Currie J."/>
            <person name="Collura K."/>
            <person name="Luo M."/>
            <person name="Yang T."/>
            <person name="Ammiraju J.S.S."/>
            <person name="Engler F."/>
            <person name="Soderlund C."/>
            <person name="Wing R.A."/>
            <person name="Palmer L.E."/>
            <person name="de la Bastide M."/>
            <person name="Spiegel L."/>
            <person name="Nascimento L."/>
            <person name="Zutavern T."/>
            <person name="O'Shaughnessy A."/>
            <person name="Dike S."/>
            <person name="Dedhia N."/>
            <person name="Preston R."/>
            <person name="Balija V."/>
            <person name="McCombie W.R."/>
            <person name="Chow T."/>
            <person name="Chen H."/>
            <person name="Chung M."/>
            <person name="Chen C."/>
            <person name="Shaw J."/>
            <person name="Wu H."/>
            <person name="Hsiao K."/>
            <person name="Chao Y."/>
            <person name="Chu M."/>
            <person name="Cheng C."/>
            <person name="Hour A."/>
            <person name="Lee P."/>
            <person name="Lin S."/>
            <person name="Lin Y."/>
            <person name="Liou J."/>
            <person name="Liu S."/>
            <person name="Hsing Y."/>
            <person name="Raghuvanshi S."/>
            <person name="Mohanty A."/>
            <person name="Bharti A.K."/>
            <person name="Gaur A."/>
            <person name="Gupta V."/>
            <person name="Kumar D."/>
            <person name="Ravi V."/>
            <person name="Vij S."/>
            <person name="Kapur A."/>
            <person name="Khurana P."/>
            <person name="Khurana P."/>
            <person name="Khurana J.P."/>
            <person name="Tyagi A.K."/>
            <person name="Gaikwad K."/>
            <person name="Singh A."/>
            <person name="Dalal V."/>
            <person name="Srivastava S."/>
            <person name="Dixit A."/>
            <person name="Pal A.K."/>
            <person name="Ghazi I.A."/>
            <person name="Yadav M."/>
            <person name="Pandit A."/>
            <person name="Bhargava A."/>
            <person name="Sureshbabu K."/>
            <person name="Batra K."/>
            <person name="Sharma T.R."/>
            <person name="Mohapatra T."/>
            <person name="Singh N.K."/>
            <person name="Messing J."/>
            <person name="Nelson A.B."/>
            <person name="Fuks G."/>
            <person name="Kavchok S."/>
            <person name="Keizer G."/>
            <person name="Linton E."/>
            <person name="Llaca V."/>
            <person name="Song R."/>
            <person name="Tanyolac B."/>
            <person name="Young S."/>
            <person name="Ho-Il K."/>
            <person name="Hahn J.H."/>
            <person name="Sangsakoo G."/>
            <person name="Vanavichit A."/>
            <person name="de Mattos Luiz.A.T."/>
            <person name="Zimmer P.D."/>
            <person name="Malone G."/>
            <person name="Dellagostin O."/>
            <person name="de Oliveira A.C."/>
            <person name="Bevan M."/>
            <person name="Bancroft I."/>
            <person name="Minx P."/>
            <person name="Cordum H."/>
            <person name="Wilson R."/>
            <person name="Cheng Z."/>
            <person name="Jin W."/>
            <person name="Jiang J."/>
            <person name="Leong S.A."/>
            <person name="Iwama H."/>
            <person name="Gojobori T."/>
            <person name="Itoh T."/>
            <person name="Niimura Y."/>
            <person name="Fujii Y."/>
            <person name="Habara T."/>
            <person name="Sakai H."/>
            <person name="Sato Y."/>
            <person name="Wilson G."/>
            <person name="Kumar K."/>
            <person name="McCouch S."/>
            <person name="Juretic N."/>
            <person name="Hoen D."/>
            <person name="Wright S."/>
            <person name="Bruskiewich R."/>
            <person name="Bureau T."/>
            <person name="Miyao A."/>
            <person name="Hirochika H."/>
            <person name="Nishikawa T."/>
            <person name="Kadowaki K."/>
            <person name="Sugiura M."/>
            <person name="Burr B."/>
            <person name="Sasaki T."/>
        </authorList>
    </citation>
    <scope>NUCLEOTIDE SEQUENCE [LARGE SCALE GENOMIC DNA]</scope>
    <source>
        <strain evidence="3">cv. Nipponbare</strain>
    </source>
</reference>
<dbReference type="SMR" id="A0A0N7KLY6"/>
<dbReference type="EMBL" id="AP014962">
    <property type="protein sequence ID" value="BAS97321.1"/>
    <property type="molecule type" value="Genomic_DNA"/>
</dbReference>
<feature type="region of interest" description="Disordered" evidence="1">
    <location>
        <begin position="109"/>
        <end position="138"/>
    </location>
</feature>
<dbReference type="AlphaFoldDB" id="A0A0N7KLY6"/>
<reference evidence="2 3" key="2">
    <citation type="journal article" date="2013" name="Plant Cell Physiol.">
        <title>Rice Annotation Project Database (RAP-DB): an integrative and interactive database for rice genomics.</title>
        <authorList>
            <person name="Sakai H."/>
            <person name="Lee S.S."/>
            <person name="Tanaka T."/>
            <person name="Numa H."/>
            <person name="Kim J."/>
            <person name="Kawahara Y."/>
            <person name="Wakimoto H."/>
            <person name="Yang C.C."/>
            <person name="Iwamoto M."/>
            <person name="Abe T."/>
            <person name="Yamada Y."/>
            <person name="Muto A."/>
            <person name="Inokuchi H."/>
            <person name="Ikemura T."/>
            <person name="Matsumoto T."/>
            <person name="Sasaki T."/>
            <person name="Itoh T."/>
        </authorList>
    </citation>
    <scope>NUCLEOTIDE SEQUENCE [LARGE SCALE GENOMIC DNA]</scope>
    <source>
        <strain evidence="3">cv. Nipponbare</strain>
    </source>
</reference>
<evidence type="ECO:0000313" key="2">
    <source>
        <dbReference type="EMBL" id="BAS97321.1"/>
    </source>
</evidence>
<protein>
    <submittedName>
        <fullName evidence="2">Os06g0293666 protein</fullName>
    </submittedName>
</protein>
<organism evidence="2 3">
    <name type="scientific">Oryza sativa subsp. japonica</name>
    <name type="common">Rice</name>
    <dbReference type="NCBI Taxonomy" id="39947"/>
    <lineage>
        <taxon>Eukaryota</taxon>
        <taxon>Viridiplantae</taxon>
        <taxon>Streptophyta</taxon>
        <taxon>Embryophyta</taxon>
        <taxon>Tracheophyta</taxon>
        <taxon>Spermatophyta</taxon>
        <taxon>Magnoliopsida</taxon>
        <taxon>Liliopsida</taxon>
        <taxon>Poales</taxon>
        <taxon>Poaceae</taxon>
        <taxon>BOP clade</taxon>
        <taxon>Oryzoideae</taxon>
        <taxon>Oryzeae</taxon>
        <taxon>Oryzinae</taxon>
        <taxon>Oryza</taxon>
        <taxon>Oryza sativa</taxon>
    </lineage>
</organism>